<organism evidence="3 4">
    <name type="scientific">Treponema primitia (strain ATCC BAA-887 / DSM 12427 / ZAS-2)</name>
    <dbReference type="NCBI Taxonomy" id="545694"/>
    <lineage>
        <taxon>Bacteria</taxon>
        <taxon>Pseudomonadati</taxon>
        <taxon>Spirochaetota</taxon>
        <taxon>Spirochaetia</taxon>
        <taxon>Spirochaetales</taxon>
        <taxon>Treponemataceae</taxon>
        <taxon>Treponema</taxon>
    </lineage>
</organism>
<proteinExistence type="predicted"/>
<dbReference type="EMBL" id="CP001843">
    <property type="protein sequence ID" value="AEF86191.1"/>
    <property type="molecule type" value="Genomic_DNA"/>
</dbReference>
<dbReference type="KEGG" id="tpi:TREPR_1037"/>
<evidence type="ECO:0000313" key="3">
    <source>
        <dbReference type="EMBL" id="AEF86191.1"/>
    </source>
</evidence>
<dbReference type="AlphaFoldDB" id="F5YHP0"/>
<dbReference type="STRING" id="545694.TREPR_1037"/>
<reference evidence="3 4" key="2">
    <citation type="journal article" date="2011" name="ISME J.">
        <title>RNA-seq reveals cooperative metabolic interactions between two termite-gut spirochete species in co-culture.</title>
        <authorList>
            <person name="Rosenthal A.Z."/>
            <person name="Matson E.G."/>
            <person name="Eldar A."/>
            <person name="Leadbetter J.R."/>
        </authorList>
    </citation>
    <scope>NUCLEOTIDE SEQUENCE [LARGE SCALE GENOMIC DNA]</scope>
    <source>
        <strain evidence="4">ATCC BAA-887 / DSM 12427 / ZAS-2</strain>
    </source>
</reference>
<feature type="domain" description="Uncharacterized protein TP-0789" evidence="2">
    <location>
        <begin position="76"/>
        <end position="259"/>
    </location>
</feature>
<evidence type="ECO:0000256" key="1">
    <source>
        <dbReference type="SAM" id="SignalP"/>
    </source>
</evidence>
<dbReference type="eggNOG" id="COG3026">
    <property type="taxonomic scope" value="Bacteria"/>
</dbReference>
<reference evidence="4" key="1">
    <citation type="submission" date="2009-12" db="EMBL/GenBank/DDBJ databases">
        <title>Complete sequence of Treponema primitia strain ZAS-2.</title>
        <authorList>
            <person name="Tetu S.G."/>
            <person name="Matson E."/>
            <person name="Ren Q."/>
            <person name="Seshadri R."/>
            <person name="Elbourne L."/>
            <person name="Hassan K.A."/>
            <person name="Durkin A."/>
            <person name="Radune D."/>
            <person name="Mohamoud Y."/>
            <person name="Shay R."/>
            <person name="Jin S."/>
            <person name="Zhang X."/>
            <person name="Lucey K."/>
            <person name="Ballor N.R."/>
            <person name="Ottesen E."/>
            <person name="Rosenthal R."/>
            <person name="Allen A."/>
            <person name="Leadbetter J.R."/>
            <person name="Paulsen I.T."/>
        </authorList>
    </citation>
    <scope>NUCLEOTIDE SEQUENCE [LARGE SCALE GENOMIC DNA]</scope>
    <source>
        <strain evidence="4">ATCC BAA-887 / DSM 12427 / ZAS-2</strain>
    </source>
</reference>
<gene>
    <name evidence="3" type="ordered locus">TREPR_1037</name>
</gene>
<dbReference type="Gene3D" id="2.50.20.10">
    <property type="entry name" value="Lipoprotein localisation LolA/LolB/LppX"/>
    <property type="match status" value="1"/>
</dbReference>
<dbReference type="Pfam" id="PF17131">
    <property type="entry name" value="LolA_like"/>
    <property type="match status" value="1"/>
</dbReference>
<keyword evidence="4" id="KW-1185">Reference proteome</keyword>
<feature type="chain" id="PRO_5003329910" description="Uncharacterized protein TP-0789 domain-containing protein" evidence="1">
    <location>
        <begin position="25"/>
        <end position="263"/>
    </location>
</feature>
<dbReference type="InterPro" id="IPR033399">
    <property type="entry name" value="TP_0789-like"/>
</dbReference>
<protein>
    <recommendedName>
        <fullName evidence="2">Uncharacterized protein TP-0789 domain-containing protein</fullName>
    </recommendedName>
</protein>
<dbReference type="Proteomes" id="UP000009223">
    <property type="component" value="Chromosome"/>
</dbReference>
<evidence type="ECO:0000259" key="2">
    <source>
        <dbReference type="Pfam" id="PF17131"/>
    </source>
</evidence>
<dbReference type="RefSeq" id="WP_015709029.1">
    <property type="nucleotide sequence ID" value="NC_015578.1"/>
</dbReference>
<evidence type="ECO:0000313" key="4">
    <source>
        <dbReference type="Proteomes" id="UP000009223"/>
    </source>
</evidence>
<dbReference type="HOGENOM" id="CLU_074356_0_0_12"/>
<accession>F5YHP0</accession>
<feature type="signal peptide" evidence="1">
    <location>
        <begin position="1"/>
        <end position="24"/>
    </location>
</feature>
<sequence length="263" mass="29377">MKNNVTIMPCVMFALFFSIGSVSAQAVDAEVIIDRSRNRIQADTTSTRSRMVLAAKDGTASERVMDQYSKDGPKGHRKIIVFQRPASVANTRFLTLENPGANDDQWIFLPSLGKVRRIASSEGSNSFMGSDLSYDDLSAMDRDANLDTHRIIREESIAGNLCYVIESISKDNTFQYSKMIQYIDKSTYVNHKAELFDRRGTLVKILEMSELKDVQGRLTPMVTKMTTLSAGTSTSIIVDIIKYDDPIPEGVFTTSYLETGRAR</sequence>
<dbReference type="CDD" id="cd16329">
    <property type="entry name" value="LolA_like"/>
    <property type="match status" value="1"/>
</dbReference>
<name>F5YHP0_TREPZ</name>
<keyword evidence="1" id="KW-0732">Signal</keyword>